<accession>D7KR49</accession>
<feature type="region of interest" description="Disordered" evidence="1">
    <location>
        <begin position="314"/>
        <end position="338"/>
    </location>
</feature>
<evidence type="ECO:0000313" key="2">
    <source>
        <dbReference type="EMBL" id="EFH65158.1"/>
    </source>
</evidence>
<feature type="region of interest" description="Disordered" evidence="1">
    <location>
        <begin position="1"/>
        <end position="77"/>
    </location>
</feature>
<organism evidence="3">
    <name type="scientific">Arabidopsis lyrata subsp. lyrata</name>
    <name type="common">Lyre-leaved rock-cress</name>
    <dbReference type="NCBI Taxonomy" id="81972"/>
    <lineage>
        <taxon>Eukaryota</taxon>
        <taxon>Viridiplantae</taxon>
        <taxon>Streptophyta</taxon>
        <taxon>Embryophyta</taxon>
        <taxon>Tracheophyta</taxon>
        <taxon>Spermatophyta</taxon>
        <taxon>Magnoliopsida</taxon>
        <taxon>eudicotyledons</taxon>
        <taxon>Gunneridae</taxon>
        <taxon>Pentapetalae</taxon>
        <taxon>rosids</taxon>
        <taxon>malvids</taxon>
        <taxon>Brassicales</taxon>
        <taxon>Brassicaceae</taxon>
        <taxon>Camelineae</taxon>
        <taxon>Arabidopsis</taxon>
    </lineage>
</organism>
<dbReference type="Gramene" id="scaffold_202217.1">
    <property type="protein sequence ID" value="scaffold_202217.1"/>
    <property type="gene ID" value="scaffold_202217.1"/>
</dbReference>
<name>D7KR49_ARALL</name>
<dbReference type="Proteomes" id="UP000008694">
    <property type="component" value="Unassembled WGS sequence"/>
</dbReference>
<sequence length="338" mass="34689">MGKSQRSPPKKPPPKLPPTAVPTSIPSRVPPPPSVSSASPVDSGSNPPASLVASPVASGSSAIPPASPVVSTTVTLGPPITGSVTAPVFVVETNVAASSATNSKIPEPGSKAQLLDIDSSSPVDSASPILKSPWVDVVKGPSSSKMVKKGSPFLKKKSSGHAKSKGKSQWITDVVEPNTEFLSSSIPNEGAAIDLGSVAVIDASKNVDVVHYSEAKELPSSDTNVMATPAKVFSIITTSASVVQSSANSFRKASSSNKFAVLDLASDVVLPDDSEGDFSSGSDDSDEDLILNLKSSFSEKYLHDRPLQLPIKAINMGRGGRGGGRRGRGNRGRRGGFG</sequence>
<proteinExistence type="predicted"/>
<gene>
    <name evidence="2" type="ORF">ARALYDRAFT_895143</name>
</gene>
<dbReference type="AlphaFoldDB" id="D7KR49"/>
<dbReference type="EMBL" id="GL348714">
    <property type="protein sequence ID" value="EFH65158.1"/>
    <property type="molecule type" value="Genomic_DNA"/>
</dbReference>
<feature type="compositionally biased region" description="Basic residues" evidence="1">
    <location>
        <begin position="154"/>
        <end position="166"/>
    </location>
</feature>
<protein>
    <submittedName>
        <fullName evidence="2">Uncharacterized protein</fullName>
    </submittedName>
</protein>
<evidence type="ECO:0000313" key="3">
    <source>
        <dbReference type="Proteomes" id="UP000008694"/>
    </source>
</evidence>
<feature type="compositionally biased region" description="Low complexity" evidence="1">
    <location>
        <begin position="35"/>
        <end position="71"/>
    </location>
</feature>
<feature type="region of interest" description="Disordered" evidence="1">
    <location>
        <begin position="98"/>
        <end position="128"/>
    </location>
</feature>
<feature type="compositionally biased region" description="Basic residues" evidence="1">
    <location>
        <begin position="323"/>
        <end position="338"/>
    </location>
</feature>
<dbReference type="HOGENOM" id="CLU_070917_0_0_1"/>
<reference evidence="3" key="1">
    <citation type="journal article" date="2011" name="Nat. Genet.">
        <title>The Arabidopsis lyrata genome sequence and the basis of rapid genome size change.</title>
        <authorList>
            <person name="Hu T.T."/>
            <person name="Pattyn P."/>
            <person name="Bakker E.G."/>
            <person name="Cao J."/>
            <person name="Cheng J.-F."/>
            <person name="Clark R.M."/>
            <person name="Fahlgren N."/>
            <person name="Fawcett J.A."/>
            <person name="Grimwood J."/>
            <person name="Gundlach H."/>
            <person name="Haberer G."/>
            <person name="Hollister J.D."/>
            <person name="Ossowski S."/>
            <person name="Ottilar R.P."/>
            <person name="Salamov A.A."/>
            <person name="Schneeberger K."/>
            <person name="Spannagl M."/>
            <person name="Wang X."/>
            <person name="Yang L."/>
            <person name="Nasrallah M.E."/>
            <person name="Bergelson J."/>
            <person name="Carrington J.C."/>
            <person name="Gaut B.S."/>
            <person name="Schmutz J."/>
            <person name="Mayer K.F.X."/>
            <person name="Van de Peer Y."/>
            <person name="Grigoriev I.V."/>
            <person name="Nordborg M."/>
            <person name="Weigel D."/>
            <person name="Guo Y.-L."/>
        </authorList>
    </citation>
    <scope>NUCLEOTIDE SEQUENCE [LARGE SCALE GENOMIC DNA]</scope>
    <source>
        <strain evidence="3">cv. MN47</strain>
    </source>
</reference>
<evidence type="ECO:0000256" key="1">
    <source>
        <dbReference type="SAM" id="MobiDB-lite"/>
    </source>
</evidence>
<keyword evidence="3" id="KW-1185">Reference proteome</keyword>
<feature type="region of interest" description="Disordered" evidence="1">
    <location>
        <begin position="140"/>
        <end position="169"/>
    </location>
</feature>